<dbReference type="PROSITE" id="PS50102">
    <property type="entry name" value="RRM"/>
    <property type="match status" value="1"/>
</dbReference>
<keyword evidence="5 8" id="KW-0413">Isomerase</keyword>
<sequence>MSVLLETSYGDVVIDLFDHVAPRACLNFIKLCKIKYYNDCEFFRVEKGFVAQTGDPKNDGSGGVSVFEKCQPQGASFISPEISLHLSHSRRGTVSMTTSAADADAAKAHGSQFFITLADDLTYLDGVHTIIGRVEEGLSVLDKLAETEVNDNFKPYRVIRIRHTIILHDPYEDPPGFPQDCPSPEPLQTVPEDRLASDEELDDDANDEERARRLKELQAEREARSRAEVLEMIGDIGDADMKPPENVLFICKLNPVTEADDLEIIFSRFGECKADVLHDSETGDSLCYGFVEFESKEHCERAYFKMDSAVIDDRRVLVDFSQSVSRLWNATRRRRRSMAHNTMYTQRQPPLLAQAPKQFGSLGPNQAREADKQTVIQDDREKSPVQHIAKKRRRLRSRFENAT</sequence>
<dbReference type="Pfam" id="PF00076">
    <property type="entry name" value="RRM_1"/>
    <property type="match status" value="1"/>
</dbReference>
<dbReference type="GO" id="GO:0003723">
    <property type="term" value="F:RNA binding"/>
    <property type="evidence" value="ECO:0007669"/>
    <property type="project" value="UniProtKB-UniRule"/>
</dbReference>
<feature type="region of interest" description="Disordered" evidence="9">
    <location>
        <begin position="345"/>
        <end position="403"/>
    </location>
</feature>
<protein>
    <recommendedName>
        <fullName evidence="8">Peptidyl-prolyl cis-trans isomerase</fullName>
        <shortName evidence="8">PPIase</shortName>
        <ecNumber evidence="8">5.2.1.8</ecNumber>
    </recommendedName>
</protein>
<dbReference type="AlphaFoldDB" id="A0A2V3IU84"/>
<evidence type="ECO:0000256" key="4">
    <source>
        <dbReference type="ARBA" id="ARBA00023110"/>
    </source>
</evidence>
<organism evidence="12 13">
    <name type="scientific">Gracilariopsis chorda</name>
    <dbReference type="NCBI Taxonomy" id="448386"/>
    <lineage>
        <taxon>Eukaryota</taxon>
        <taxon>Rhodophyta</taxon>
        <taxon>Florideophyceae</taxon>
        <taxon>Rhodymeniophycidae</taxon>
        <taxon>Gracilariales</taxon>
        <taxon>Gracilariaceae</taxon>
        <taxon>Gracilariopsis</taxon>
    </lineage>
</organism>
<feature type="domain" description="PPIase cyclophilin-type" evidence="10">
    <location>
        <begin position="6"/>
        <end position="166"/>
    </location>
</feature>
<dbReference type="OrthoDB" id="2083at2759"/>
<evidence type="ECO:0000256" key="2">
    <source>
        <dbReference type="ARBA" id="ARBA00004123"/>
    </source>
</evidence>
<dbReference type="InterPro" id="IPR002130">
    <property type="entry name" value="Cyclophilin-type_PPIase_dom"/>
</dbReference>
<dbReference type="PROSITE" id="PS50072">
    <property type="entry name" value="CSA_PPIASE_2"/>
    <property type="match status" value="1"/>
</dbReference>
<dbReference type="InterPro" id="IPR029000">
    <property type="entry name" value="Cyclophilin-like_dom_sf"/>
</dbReference>
<evidence type="ECO:0000256" key="8">
    <source>
        <dbReference type="RuleBase" id="RU365081"/>
    </source>
</evidence>
<dbReference type="STRING" id="448386.A0A2V3IU84"/>
<dbReference type="SUPFAM" id="SSF50891">
    <property type="entry name" value="Cyclophilin-like"/>
    <property type="match status" value="1"/>
</dbReference>
<dbReference type="CDD" id="cd01921">
    <property type="entry name" value="cyclophilin_RRM"/>
    <property type="match status" value="1"/>
</dbReference>
<dbReference type="PANTHER" id="PTHR45843">
    <property type="entry name" value="PEPTIDYL-PROLYL CIS-TRANS ISOMERASE-LIKE 4"/>
    <property type="match status" value="1"/>
</dbReference>
<accession>A0A2V3IU84</accession>
<name>A0A2V3IU84_9FLOR</name>
<dbReference type="SUPFAM" id="SSF54928">
    <property type="entry name" value="RNA-binding domain, RBD"/>
    <property type="match status" value="1"/>
</dbReference>
<comment type="subcellular location">
    <subcellularLocation>
        <location evidence="2 8">Nucleus</location>
    </subcellularLocation>
</comment>
<comment type="catalytic activity">
    <reaction evidence="1 8">
        <text>[protein]-peptidylproline (omega=180) = [protein]-peptidylproline (omega=0)</text>
        <dbReference type="Rhea" id="RHEA:16237"/>
        <dbReference type="Rhea" id="RHEA-COMP:10747"/>
        <dbReference type="Rhea" id="RHEA-COMP:10748"/>
        <dbReference type="ChEBI" id="CHEBI:83833"/>
        <dbReference type="ChEBI" id="CHEBI:83834"/>
        <dbReference type="EC" id="5.2.1.8"/>
    </reaction>
</comment>
<feature type="region of interest" description="Disordered" evidence="9">
    <location>
        <begin position="171"/>
        <end position="209"/>
    </location>
</feature>
<feature type="domain" description="RRM" evidence="11">
    <location>
        <begin position="246"/>
        <end position="323"/>
    </location>
</feature>
<evidence type="ECO:0000256" key="1">
    <source>
        <dbReference type="ARBA" id="ARBA00000971"/>
    </source>
</evidence>
<comment type="caution">
    <text evidence="12">The sequence shown here is derived from an EMBL/GenBank/DDBJ whole genome shotgun (WGS) entry which is preliminary data.</text>
</comment>
<keyword evidence="6 8" id="KW-0539">Nucleus</keyword>
<dbReference type="InterPro" id="IPR035979">
    <property type="entry name" value="RBD_domain_sf"/>
</dbReference>
<dbReference type="CDD" id="cd12235">
    <property type="entry name" value="RRM_PPIL4"/>
    <property type="match status" value="1"/>
</dbReference>
<comment type="function">
    <text evidence="8">PPIases accelerate the folding of proteins. It catalyzes the cis-trans isomerization of proline imidic peptide bonds in oligopeptides.</text>
</comment>
<feature type="compositionally biased region" description="Basic and acidic residues" evidence="9">
    <location>
        <begin position="368"/>
        <end position="384"/>
    </location>
</feature>
<evidence type="ECO:0000313" key="13">
    <source>
        <dbReference type="Proteomes" id="UP000247409"/>
    </source>
</evidence>
<dbReference type="SMART" id="SM00360">
    <property type="entry name" value="RRM"/>
    <property type="match status" value="1"/>
</dbReference>
<keyword evidence="3 7" id="KW-0694">RNA-binding</keyword>
<reference evidence="12 13" key="1">
    <citation type="journal article" date="2018" name="Mol. Biol. Evol.">
        <title>Analysis of the draft genome of the red seaweed Gracilariopsis chorda provides insights into genome size evolution in Rhodophyta.</title>
        <authorList>
            <person name="Lee J."/>
            <person name="Yang E.C."/>
            <person name="Graf L."/>
            <person name="Yang J.H."/>
            <person name="Qiu H."/>
            <person name="Zel Zion U."/>
            <person name="Chan C.X."/>
            <person name="Stephens T.G."/>
            <person name="Weber A.P.M."/>
            <person name="Boo G.H."/>
            <person name="Boo S.M."/>
            <person name="Kim K.M."/>
            <person name="Shin Y."/>
            <person name="Jung M."/>
            <person name="Lee S.J."/>
            <person name="Yim H.S."/>
            <person name="Lee J.H."/>
            <person name="Bhattacharya D."/>
            <person name="Yoon H.S."/>
        </authorList>
    </citation>
    <scope>NUCLEOTIDE SEQUENCE [LARGE SCALE GENOMIC DNA]</scope>
    <source>
        <strain evidence="12 13">SKKU-2015</strain>
        <tissue evidence="12">Whole body</tissue>
    </source>
</reference>
<evidence type="ECO:0000256" key="7">
    <source>
        <dbReference type="PROSITE-ProRule" id="PRU00176"/>
    </source>
</evidence>
<keyword evidence="13" id="KW-1185">Reference proteome</keyword>
<dbReference type="GO" id="GO:0003755">
    <property type="term" value="F:peptidyl-prolyl cis-trans isomerase activity"/>
    <property type="evidence" value="ECO:0007669"/>
    <property type="project" value="UniProtKB-UniRule"/>
</dbReference>
<comment type="similarity">
    <text evidence="8">Belongs to the cyclophilin-type PPIase family. PPIL4 subfamily.</text>
</comment>
<feature type="compositionally biased region" description="Pro residues" evidence="9">
    <location>
        <begin position="173"/>
        <end position="185"/>
    </location>
</feature>
<evidence type="ECO:0000259" key="10">
    <source>
        <dbReference type="PROSITE" id="PS50072"/>
    </source>
</evidence>
<dbReference type="EC" id="5.2.1.8" evidence="8"/>
<keyword evidence="4 8" id="KW-0697">Rotamase</keyword>
<dbReference type="Gene3D" id="3.30.70.330">
    <property type="match status" value="1"/>
</dbReference>
<feature type="compositionally biased region" description="Acidic residues" evidence="9">
    <location>
        <begin position="198"/>
        <end position="207"/>
    </location>
</feature>
<evidence type="ECO:0000256" key="3">
    <source>
        <dbReference type="ARBA" id="ARBA00022884"/>
    </source>
</evidence>
<gene>
    <name evidence="12" type="ORF">BWQ96_05537</name>
</gene>
<dbReference type="Proteomes" id="UP000247409">
    <property type="component" value="Unassembled WGS sequence"/>
</dbReference>
<dbReference type="InterPro" id="IPR000504">
    <property type="entry name" value="RRM_dom"/>
</dbReference>
<evidence type="ECO:0000313" key="12">
    <source>
        <dbReference type="EMBL" id="PXF44680.1"/>
    </source>
</evidence>
<evidence type="ECO:0000256" key="5">
    <source>
        <dbReference type="ARBA" id="ARBA00023235"/>
    </source>
</evidence>
<dbReference type="EMBL" id="NBIV01000083">
    <property type="protein sequence ID" value="PXF44680.1"/>
    <property type="molecule type" value="Genomic_DNA"/>
</dbReference>
<dbReference type="PRINTS" id="PR00153">
    <property type="entry name" value="CSAPPISMRASE"/>
</dbReference>
<evidence type="ECO:0000256" key="6">
    <source>
        <dbReference type="ARBA" id="ARBA00023242"/>
    </source>
</evidence>
<evidence type="ECO:0000256" key="9">
    <source>
        <dbReference type="SAM" id="MobiDB-lite"/>
    </source>
</evidence>
<dbReference type="Gene3D" id="2.40.100.10">
    <property type="entry name" value="Cyclophilin-like"/>
    <property type="match status" value="1"/>
</dbReference>
<dbReference type="InterPro" id="IPR035538">
    <property type="entry name" value="Cyclophilin_PPIL4"/>
</dbReference>
<dbReference type="InterPro" id="IPR035542">
    <property type="entry name" value="CRIP"/>
</dbReference>
<proteinExistence type="inferred from homology"/>
<evidence type="ECO:0000259" key="11">
    <source>
        <dbReference type="PROSITE" id="PS50102"/>
    </source>
</evidence>
<dbReference type="PANTHER" id="PTHR45843:SF1">
    <property type="entry name" value="PEPTIDYL-PROLYL CIS-TRANS ISOMERASE-LIKE 4"/>
    <property type="match status" value="1"/>
</dbReference>
<dbReference type="Pfam" id="PF00160">
    <property type="entry name" value="Pro_isomerase"/>
    <property type="match status" value="1"/>
</dbReference>
<dbReference type="GO" id="GO:0005634">
    <property type="term" value="C:nucleus"/>
    <property type="evidence" value="ECO:0007669"/>
    <property type="project" value="UniProtKB-SubCell"/>
</dbReference>
<dbReference type="InterPro" id="IPR012677">
    <property type="entry name" value="Nucleotide-bd_a/b_plait_sf"/>
</dbReference>